<comment type="caution">
    <text evidence="2">The sequence shown here is derived from an EMBL/GenBank/DDBJ whole genome shotgun (WGS) entry which is preliminary data.</text>
</comment>
<evidence type="ECO:0000313" key="2">
    <source>
        <dbReference type="EMBL" id="MBE0401337.1"/>
    </source>
</evidence>
<reference evidence="2 3" key="1">
    <citation type="submission" date="2020-07" db="EMBL/GenBank/DDBJ databases">
        <title>Halophilic bacteria isolated from french cheeses.</title>
        <authorList>
            <person name="Kothe C.I."/>
            <person name="Farah-Kraiem B."/>
            <person name="Renault P."/>
            <person name="Dridi B."/>
        </authorList>
    </citation>
    <scope>NUCLEOTIDE SEQUENCE [LARGE SCALE GENOMIC DNA]</scope>
    <source>
        <strain evidence="2 3">FME1</strain>
    </source>
</reference>
<keyword evidence="1" id="KW-0732">Signal</keyword>
<evidence type="ECO:0000313" key="3">
    <source>
        <dbReference type="Proteomes" id="UP001645039"/>
    </source>
</evidence>
<sequence length="186" mass="20108">MKKTFTLASSLTALTFLAGCAGIPSVPMGDPNYSESNSRAYNLAMVGGLHEARDTKQGEDEYSSMMSDLSSDAGTARSLSSSAGFGLSGGASLGLGLASALLSGPGMMQLDRAFAFVPTSEANSPEHATEVIRNRFYEAVQSLTDNSNFLMYYKESDKNIHYSRQHNLFAIALEGVYIKYYNDRCY</sequence>
<name>A0ABR9F4D6_9GAMM</name>
<dbReference type="Proteomes" id="UP001645039">
    <property type="component" value="Unassembled WGS sequence"/>
</dbReference>
<keyword evidence="3" id="KW-1185">Reference proteome</keyword>
<dbReference type="RefSeq" id="WP_192536158.1">
    <property type="nucleotide sequence ID" value="NZ_RRZD01000016.1"/>
</dbReference>
<feature type="signal peptide" evidence="1">
    <location>
        <begin position="1"/>
        <end position="21"/>
    </location>
</feature>
<evidence type="ECO:0000256" key="1">
    <source>
        <dbReference type="SAM" id="SignalP"/>
    </source>
</evidence>
<evidence type="ECO:0008006" key="4">
    <source>
        <dbReference type="Google" id="ProtNLM"/>
    </source>
</evidence>
<proteinExistence type="predicted"/>
<gene>
    <name evidence="2" type="ORF">EI168_14680</name>
</gene>
<accession>A0ABR9F4D6</accession>
<protein>
    <recommendedName>
        <fullName evidence="4">Lipoprotein</fullName>
    </recommendedName>
</protein>
<dbReference type="EMBL" id="RRZD01000016">
    <property type="protein sequence ID" value="MBE0401337.1"/>
    <property type="molecule type" value="Genomic_DNA"/>
</dbReference>
<organism evidence="2 3">
    <name type="scientific">Halomonas casei</name>
    <dbReference type="NCBI Taxonomy" id="2742613"/>
    <lineage>
        <taxon>Bacteria</taxon>
        <taxon>Pseudomonadati</taxon>
        <taxon>Pseudomonadota</taxon>
        <taxon>Gammaproteobacteria</taxon>
        <taxon>Oceanospirillales</taxon>
        <taxon>Halomonadaceae</taxon>
        <taxon>Halomonas</taxon>
    </lineage>
</organism>
<dbReference type="PROSITE" id="PS51257">
    <property type="entry name" value="PROKAR_LIPOPROTEIN"/>
    <property type="match status" value="1"/>
</dbReference>
<feature type="chain" id="PRO_5047445947" description="Lipoprotein" evidence="1">
    <location>
        <begin position="22"/>
        <end position="186"/>
    </location>
</feature>